<dbReference type="GO" id="GO:0000978">
    <property type="term" value="F:RNA polymerase II cis-regulatory region sequence-specific DNA binding"/>
    <property type="evidence" value="ECO:0007669"/>
    <property type="project" value="TreeGrafter"/>
</dbReference>
<dbReference type="SUPFAM" id="SSF47095">
    <property type="entry name" value="HMG-box"/>
    <property type="match status" value="1"/>
</dbReference>
<dbReference type="CDD" id="cd01389">
    <property type="entry name" value="HMG-box_ROX1-like"/>
    <property type="match status" value="1"/>
</dbReference>
<dbReference type="Pfam" id="PF00505">
    <property type="entry name" value="HMG_box"/>
    <property type="match status" value="1"/>
</dbReference>
<dbReference type="InterPro" id="IPR009071">
    <property type="entry name" value="HMG_box_dom"/>
</dbReference>
<sequence>MSITSKSSRPSRALTSSDSFDDTLISHSAPQHALNNYHNELGHTAFNDTFSCDTPRFPAERGVPSHRLYYPSDDSLLHSGGSTFQVRESPESNHAPVSPHEDIDPARTSTVGPIRVAKNHGRRQLPGHIPRPRNAFILYRSWYVKQGFLTGIENDHREISRIVGRIWRQMSPEERAPWGVMAEKEKAEHARMYPNYKYSPNSRRDAAAASPSSRNVPARSSATCPRKAKVSEITTKKRSDAIAGAFVAGSRRLSLTLGVREIDEQTKAEESEVQSLSLSYPASPSGQLSVEPKCPSSPVYSRAPSVDLASVSDDRTSGSNIHRTLPDINYEPTSDFSLAACSTLPTELNPDSVQLLSPEEYYRCETFLKTALRQDYNANVTLGAGVTCDDANNFSLVKFSTDSNLYSPTSYTSATPSHYPIASEPGLSPFSRVLREGTWAGHPEAIPHDTPKWDTLFSSSSAATNTNSSLPSESLSNFSWGHSQDCPAAEEEYSASSVSGGDTQPDDYGLFSEWCNIDSPITTDGSDACGLISTSLSSGAPSPLSLIYSSSTYPQKHSALIYHQWDTSYEDMDAYDRALEDIKAELDDHRFF</sequence>
<dbReference type="GO" id="GO:0005634">
    <property type="term" value="C:nucleus"/>
    <property type="evidence" value="ECO:0007669"/>
    <property type="project" value="UniProtKB-UniRule"/>
</dbReference>
<feature type="compositionally biased region" description="Polar residues" evidence="4">
    <location>
        <begin position="273"/>
        <end position="288"/>
    </location>
</feature>
<feature type="compositionally biased region" description="Polar residues" evidence="4">
    <location>
        <begin position="1"/>
        <end position="18"/>
    </location>
</feature>
<protein>
    <recommendedName>
        <fullName evidence="5">HMG box domain-containing protein</fullName>
    </recommendedName>
</protein>
<dbReference type="PROSITE" id="PS50118">
    <property type="entry name" value="HMG_BOX_2"/>
    <property type="match status" value="1"/>
</dbReference>
<evidence type="ECO:0000259" key="5">
    <source>
        <dbReference type="PROSITE" id="PS50118"/>
    </source>
</evidence>
<dbReference type="InterPro" id="IPR051356">
    <property type="entry name" value="SOX/SOX-like_TF"/>
</dbReference>
<evidence type="ECO:0000256" key="3">
    <source>
        <dbReference type="PROSITE-ProRule" id="PRU00267"/>
    </source>
</evidence>
<evidence type="ECO:0000313" key="7">
    <source>
        <dbReference type="Proteomes" id="UP000663846"/>
    </source>
</evidence>
<evidence type="ECO:0000313" key="6">
    <source>
        <dbReference type="EMBL" id="CAE6389779.1"/>
    </source>
</evidence>
<feature type="region of interest" description="Disordered" evidence="4">
    <location>
        <begin position="193"/>
        <end position="235"/>
    </location>
</feature>
<evidence type="ECO:0000256" key="1">
    <source>
        <dbReference type="ARBA" id="ARBA00023125"/>
    </source>
</evidence>
<dbReference type="Proteomes" id="UP000663846">
    <property type="component" value="Unassembled WGS sequence"/>
</dbReference>
<comment type="caution">
    <text evidence="6">The sequence shown here is derived from an EMBL/GenBank/DDBJ whole genome shotgun (WGS) entry which is preliminary data.</text>
</comment>
<dbReference type="PANTHER" id="PTHR45789">
    <property type="entry name" value="FI18025P1"/>
    <property type="match status" value="1"/>
</dbReference>
<evidence type="ECO:0000256" key="4">
    <source>
        <dbReference type="SAM" id="MobiDB-lite"/>
    </source>
</evidence>
<proteinExistence type="predicted"/>
<dbReference type="InterPro" id="IPR036910">
    <property type="entry name" value="HMG_box_dom_sf"/>
</dbReference>
<dbReference type="GO" id="GO:0000981">
    <property type="term" value="F:DNA-binding transcription factor activity, RNA polymerase II-specific"/>
    <property type="evidence" value="ECO:0007669"/>
    <property type="project" value="TreeGrafter"/>
</dbReference>
<dbReference type="AlphaFoldDB" id="A0A8H2WLA0"/>
<dbReference type="PANTHER" id="PTHR45789:SF2">
    <property type="entry name" value="FI18025P1"/>
    <property type="match status" value="1"/>
</dbReference>
<dbReference type="Gene3D" id="1.10.30.10">
    <property type="entry name" value="High mobility group box domain"/>
    <property type="match status" value="1"/>
</dbReference>
<feature type="region of interest" description="Disordered" evidence="4">
    <location>
        <begin position="79"/>
        <end position="108"/>
    </location>
</feature>
<keyword evidence="1 3" id="KW-0238">DNA-binding</keyword>
<organism evidence="6 7">
    <name type="scientific">Rhizoctonia solani</name>
    <dbReference type="NCBI Taxonomy" id="456999"/>
    <lineage>
        <taxon>Eukaryota</taxon>
        <taxon>Fungi</taxon>
        <taxon>Dikarya</taxon>
        <taxon>Basidiomycota</taxon>
        <taxon>Agaricomycotina</taxon>
        <taxon>Agaricomycetes</taxon>
        <taxon>Cantharellales</taxon>
        <taxon>Ceratobasidiaceae</taxon>
        <taxon>Rhizoctonia</taxon>
    </lineage>
</organism>
<dbReference type="SMART" id="SM00398">
    <property type="entry name" value="HMG"/>
    <property type="match status" value="1"/>
</dbReference>
<feature type="DNA-binding region" description="HMG box" evidence="3">
    <location>
        <begin position="129"/>
        <end position="197"/>
    </location>
</feature>
<evidence type="ECO:0000256" key="2">
    <source>
        <dbReference type="ARBA" id="ARBA00023242"/>
    </source>
</evidence>
<feature type="region of interest" description="Disordered" evidence="4">
    <location>
        <begin position="265"/>
        <end position="296"/>
    </location>
</feature>
<gene>
    <name evidence="6" type="ORF">RDB_LOCUS42390</name>
</gene>
<dbReference type="EMBL" id="CAJMWS010000275">
    <property type="protein sequence ID" value="CAE6389779.1"/>
    <property type="molecule type" value="Genomic_DNA"/>
</dbReference>
<accession>A0A8H2WLA0</accession>
<keyword evidence="2 3" id="KW-0539">Nucleus</keyword>
<feature type="region of interest" description="Disordered" evidence="4">
    <location>
        <begin position="1"/>
        <end position="22"/>
    </location>
</feature>
<name>A0A8H2WLA0_9AGAM</name>
<feature type="domain" description="HMG box" evidence="5">
    <location>
        <begin position="129"/>
        <end position="197"/>
    </location>
</feature>
<reference evidence="6" key="1">
    <citation type="submission" date="2021-01" db="EMBL/GenBank/DDBJ databases">
        <authorList>
            <person name="Kaushik A."/>
        </authorList>
    </citation>
    <scope>NUCLEOTIDE SEQUENCE</scope>
    <source>
        <strain evidence="6">AG1-1C</strain>
    </source>
</reference>